<evidence type="ECO:0000313" key="3">
    <source>
        <dbReference type="EMBL" id="KXB66819.1"/>
    </source>
</evidence>
<feature type="domain" description="G5" evidence="2">
    <location>
        <begin position="371"/>
        <end position="450"/>
    </location>
</feature>
<dbReference type="InterPro" id="IPR007391">
    <property type="entry name" value="Vancomycin_resist_VanW"/>
</dbReference>
<comment type="caution">
    <text evidence="3">The sequence shown here is derived from an EMBL/GenBank/DDBJ whole genome shotgun (WGS) entry which is preliminary data.</text>
</comment>
<dbReference type="OrthoDB" id="9797191at2"/>
<dbReference type="Proteomes" id="UP000070442">
    <property type="component" value="Unassembled WGS sequence"/>
</dbReference>
<dbReference type="STRING" id="755172.HMPREF1863_00871"/>
<evidence type="ECO:0000313" key="4">
    <source>
        <dbReference type="Proteomes" id="UP000070442"/>
    </source>
</evidence>
<dbReference type="RefSeq" id="WP_068367618.1">
    <property type="nucleotide sequence ID" value="NZ_KQ960173.1"/>
</dbReference>
<sequence length="450" mass="49213">MAKNYFDLRNRKRQQLVRKKRIKQLGGILSIIIVLSIAVACVPLTGRISPGIQYEGVKLGFLTEESAKKKLEKAQDSFKNQDVVLTHGKCKGKTSAGMLGLSFSPEAVAKEAVATSRKIPFIKRPLIAVTREKVDVPLSVDKAALLKGLQTLNGTLYEGAKPARVFLRGGKVVVENGEVGEGINLEDAALSLSKGIDKPVEVKVEKVSPAVSAEALRGIDTVLATWSTDYNPGDKNRAVNVERGASFFRRIVLQPGERLSFLETIGGITKENGFVEGETISAGIETKGVGGGVCQVSTTMYNAAVRANLNILSRHNHSKPVDYAAEGTDCAVSDGYKDFIFTNPYQTPIYIDTKADGHHVVCTIFGHGAEKPYVIDLLPERIRTIPAGENWQNTPELKKGEVKVVQKREDGSFYKTYKVYKQGNREIKRELANTSRYTPVDGKYLKGISD</sequence>
<dbReference type="InterPro" id="IPR022029">
    <property type="entry name" value="YoaR-like_PG-bd"/>
</dbReference>
<dbReference type="PANTHER" id="PTHR35788">
    <property type="entry name" value="EXPORTED PROTEIN-RELATED"/>
    <property type="match status" value="1"/>
</dbReference>
<dbReference type="PROSITE" id="PS51109">
    <property type="entry name" value="G5"/>
    <property type="match status" value="1"/>
</dbReference>
<keyword evidence="1" id="KW-0732">Signal</keyword>
<reference evidence="4" key="1">
    <citation type="submission" date="2016-01" db="EMBL/GenBank/DDBJ databases">
        <authorList>
            <person name="Mitreva M."/>
            <person name="Pepin K.H."/>
            <person name="Mihindukulasuriya K.A."/>
            <person name="Fulton R."/>
            <person name="Fronick C."/>
            <person name="O'Laughlin M."/>
            <person name="Miner T."/>
            <person name="Herter B."/>
            <person name="Rosa B.A."/>
            <person name="Cordes M."/>
            <person name="Tomlinson C."/>
            <person name="Wollam A."/>
            <person name="Palsikar V.B."/>
            <person name="Mardis E.R."/>
            <person name="Wilson R.K."/>
        </authorList>
    </citation>
    <scope>NUCLEOTIDE SEQUENCE [LARGE SCALE GENOMIC DNA]</scope>
    <source>
        <strain evidence="4">DNF00729</strain>
    </source>
</reference>
<organism evidence="3 4">
    <name type="scientific">Aedoeadaptatus coxii</name>
    <dbReference type="NCBI Taxonomy" id="755172"/>
    <lineage>
        <taxon>Bacteria</taxon>
        <taxon>Bacillati</taxon>
        <taxon>Bacillota</taxon>
        <taxon>Tissierellia</taxon>
        <taxon>Tissierellales</taxon>
        <taxon>Peptoniphilaceae</taxon>
        <taxon>Aedoeadaptatus</taxon>
    </lineage>
</organism>
<dbReference type="InterPro" id="IPR052913">
    <property type="entry name" value="Glycopeptide_resist_protein"/>
</dbReference>
<dbReference type="AlphaFoldDB" id="A0A134AGJ6"/>
<accession>A0A134AGJ6</accession>
<evidence type="ECO:0000259" key="2">
    <source>
        <dbReference type="PROSITE" id="PS51109"/>
    </source>
</evidence>
<dbReference type="PANTHER" id="PTHR35788:SF1">
    <property type="entry name" value="EXPORTED PROTEIN"/>
    <property type="match status" value="1"/>
</dbReference>
<evidence type="ECO:0000256" key="1">
    <source>
        <dbReference type="ARBA" id="ARBA00022729"/>
    </source>
</evidence>
<dbReference type="InterPro" id="IPR011098">
    <property type="entry name" value="G5_dom"/>
</dbReference>
<proteinExistence type="predicted"/>
<dbReference type="EMBL" id="LSDG01000024">
    <property type="protein sequence ID" value="KXB66819.1"/>
    <property type="molecule type" value="Genomic_DNA"/>
</dbReference>
<dbReference type="SMART" id="SM01208">
    <property type="entry name" value="G5"/>
    <property type="match status" value="1"/>
</dbReference>
<dbReference type="Pfam" id="PF12229">
    <property type="entry name" value="PG_binding_4"/>
    <property type="match status" value="1"/>
</dbReference>
<dbReference type="Gene3D" id="2.20.230.10">
    <property type="entry name" value="Resuscitation-promoting factor rpfb"/>
    <property type="match status" value="1"/>
</dbReference>
<protein>
    <submittedName>
        <fullName evidence="3">VanW-like protein</fullName>
    </submittedName>
</protein>
<dbReference type="PATRIC" id="fig|755172.3.peg.829"/>
<dbReference type="Pfam" id="PF07501">
    <property type="entry name" value="G5"/>
    <property type="match status" value="1"/>
</dbReference>
<gene>
    <name evidence="3" type="ORF">HMPREF1863_00871</name>
</gene>
<dbReference type="Pfam" id="PF04294">
    <property type="entry name" value="VanW"/>
    <property type="match status" value="1"/>
</dbReference>
<name>A0A134AGJ6_9FIRM</name>
<keyword evidence="4" id="KW-1185">Reference proteome</keyword>